<dbReference type="PROSITE" id="PS52002">
    <property type="entry name" value="SM"/>
    <property type="match status" value="1"/>
</dbReference>
<name>A0A3N4HJS9_ASCIM</name>
<dbReference type="PIRSF" id="PIRSF006609">
    <property type="entry name" value="snRNP_SmF"/>
    <property type="match status" value="1"/>
</dbReference>
<dbReference type="InterPro" id="IPR016487">
    <property type="entry name" value="Lsm6/sSmF"/>
</dbReference>
<accession>A0A3N4HJS9</accession>
<evidence type="ECO:0000313" key="12">
    <source>
        <dbReference type="EMBL" id="RPA72421.1"/>
    </source>
</evidence>
<evidence type="ECO:0000256" key="9">
    <source>
        <dbReference type="ARBA" id="ARBA00030144"/>
    </source>
</evidence>
<evidence type="ECO:0000256" key="4">
    <source>
        <dbReference type="ARBA" id="ARBA00022728"/>
    </source>
</evidence>
<dbReference type="PANTHER" id="PTHR11021">
    <property type="entry name" value="SMALL NUCLEAR RIBONUCLEOPROTEIN F SNRNP-F"/>
    <property type="match status" value="1"/>
</dbReference>
<keyword evidence="3 10" id="KW-0507">mRNA processing</keyword>
<dbReference type="AlphaFoldDB" id="A0A3N4HJS9"/>
<dbReference type="Gene3D" id="2.30.30.100">
    <property type="match status" value="1"/>
</dbReference>
<dbReference type="SMART" id="SM00651">
    <property type="entry name" value="Sm"/>
    <property type="match status" value="1"/>
</dbReference>
<evidence type="ECO:0000256" key="10">
    <source>
        <dbReference type="PIRNR" id="PIRNR006609"/>
    </source>
</evidence>
<evidence type="ECO:0000256" key="8">
    <source>
        <dbReference type="ARBA" id="ARBA00023274"/>
    </source>
</evidence>
<dbReference type="GO" id="GO:0034715">
    <property type="term" value="C:pICln-Sm protein complex"/>
    <property type="evidence" value="ECO:0007669"/>
    <property type="project" value="TreeGrafter"/>
</dbReference>
<keyword evidence="7 10" id="KW-0539">Nucleus</keyword>
<dbReference type="InterPro" id="IPR034100">
    <property type="entry name" value="Sm_F"/>
</dbReference>
<dbReference type="STRING" id="1160509.A0A3N4HJS9"/>
<evidence type="ECO:0000313" key="13">
    <source>
        <dbReference type="Proteomes" id="UP000275078"/>
    </source>
</evidence>
<keyword evidence="8 10" id="KW-0687">Ribonucleoprotein</keyword>
<evidence type="ECO:0000256" key="5">
    <source>
        <dbReference type="ARBA" id="ARBA00022884"/>
    </source>
</evidence>
<dbReference type="OrthoDB" id="409625at2759"/>
<dbReference type="InterPro" id="IPR001163">
    <property type="entry name" value="Sm_dom_euk/arc"/>
</dbReference>
<dbReference type="InterPro" id="IPR047575">
    <property type="entry name" value="Sm"/>
</dbReference>
<dbReference type="GO" id="GO:0000398">
    <property type="term" value="P:mRNA splicing, via spliceosome"/>
    <property type="evidence" value="ECO:0007669"/>
    <property type="project" value="InterPro"/>
</dbReference>
<dbReference type="EMBL" id="ML119862">
    <property type="protein sequence ID" value="RPA72421.1"/>
    <property type="molecule type" value="Genomic_DNA"/>
</dbReference>
<comment type="subcellular location">
    <subcellularLocation>
        <location evidence="1 10">Nucleus</location>
    </subcellularLocation>
</comment>
<comment type="similarity">
    <text evidence="2 10">Belongs to the snRNP Sm proteins family. SmF/LSm6 subfamily.</text>
</comment>
<protein>
    <recommendedName>
        <fullName evidence="9">Sm protein F</fullName>
    </recommendedName>
</protein>
<evidence type="ECO:0000256" key="1">
    <source>
        <dbReference type="ARBA" id="ARBA00004123"/>
    </source>
</evidence>
<sequence length="91" mass="10081">MSLLPVNPKPFLNGLINEPVIVRLKWGNTEYHGTLVSVDSYMNLQLSGTEEYVDGKGTGGLGQVLIRCNNVLWITKNKGDSKKEEDTKMEG</sequence>
<dbReference type="GO" id="GO:0071013">
    <property type="term" value="C:catalytic step 2 spliceosome"/>
    <property type="evidence" value="ECO:0007669"/>
    <property type="project" value="TreeGrafter"/>
</dbReference>
<evidence type="ECO:0000256" key="3">
    <source>
        <dbReference type="ARBA" id="ARBA00022664"/>
    </source>
</evidence>
<gene>
    <name evidence="12" type="ORF">BJ508DRAFT_419464</name>
</gene>
<keyword evidence="5 10" id="KW-0694">RNA-binding</keyword>
<dbReference type="InterPro" id="IPR010920">
    <property type="entry name" value="LSM_dom_sf"/>
</dbReference>
<feature type="domain" description="Sm" evidence="11">
    <location>
        <begin position="7"/>
        <end position="80"/>
    </location>
</feature>
<evidence type="ECO:0000256" key="7">
    <source>
        <dbReference type="ARBA" id="ARBA00023242"/>
    </source>
</evidence>
<organism evidence="12 13">
    <name type="scientific">Ascobolus immersus RN42</name>
    <dbReference type="NCBI Taxonomy" id="1160509"/>
    <lineage>
        <taxon>Eukaryota</taxon>
        <taxon>Fungi</taxon>
        <taxon>Dikarya</taxon>
        <taxon>Ascomycota</taxon>
        <taxon>Pezizomycotina</taxon>
        <taxon>Pezizomycetes</taxon>
        <taxon>Pezizales</taxon>
        <taxon>Ascobolaceae</taxon>
        <taxon>Ascobolus</taxon>
    </lineage>
</organism>
<keyword evidence="13" id="KW-1185">Reference proteome</keyword>
<evidence type="ECO:0000256" key="2">
    <source>
        <dbReference type="ARBA" id="ARBA00007927"/>
    </source>
</evidence>
<dbReference type="CDD" id="cd01722">
    <property type="entry name" value="Sm_F"/>
    <property type="match status" value="1"/>
</dbReference>
<dbReference type="SUPFAM" id="SSF50182">
    <property type="entry name" value="Sm-like ribonucleoproteins"/>
    <property type="match status" value="1"/>
</dbReference>
<reference evidence="12 13" key="1">
    <citation type="journal article" date="2018" name="Nat. Ecol. Evol.">
        <title>Pezizomycetes genomes reveal the molecular basis of ectomycorrhizal truffle lifestyle.</title>
        <authorList>
            <person name="Murat C."/>
            <person name="Payen T."/>
            <person name="Noel B."/>
            <person name="Kuo A."/>
            <person name="Morin E."/>
            <person name="Chen J."/>
            <person name="Kohler A."/>
            <person name="Krizsan K."/>
            <person name="Balestrini R."/>
            <person name="Da Silva C."/>
            <person name="Montanini B."/>
            <person name="Hainaut M."/>
            <person name="Levati E."/>
            <person name="Barry K.W."/>
            <person name="Belfiori B."/>
            <person name="Cichocki N."/>
            <person name="Clum A."/>
            <person name="Dockter R.B."/>
            <person name="Fauchery L."/>
            <person name="Guy J."/>
            <person name="Iotti M."/>
            <person name="Le Tacon F."/>
            <person name="Lindquist E.A."/>
            <person name="Lipzen A."/>
            <person name="Malagnac F."/>
            <person name="Mello A."/>
            <person name="Molinier V."/>
            <person name="Miyauchi S."/>
            <person name="Poulain J."/>
            <person name="Riccioni C."/>
            <person name="Rubini A."/>
            <person name="Sitrit Y."/>
            <person name="Splivallo R."/>
            <person name="Traeger S."/>
            <person name="Wang M."/>
            <person name="Zifcakova L."/>
            <person name="Wipf D."/>
            <person name="Zambonelli A."/>
            <person name="Paolocci F."/>
            <person name="Nowrousian M."/>
            <person name="Ottonello S."/>
            <person name="Baldrian P."/>
            <person name="Spatafora J.W."/>
            <person name="Henrissat B."/>
            <person name="Nagy L.G."/>
            <person name="Aury J.M."/>
            <person name="Wincker P."/>
            <person name="Grigoriev I.V."/>
            <person name="Bonfante P."/>
            <person name="Martin F.M."/>
        </authorList>
    </citation>
    <scope>NUCLEOTIDE SEQUENCE [LARGE SCALE GENOMIC DNA]</scope>
    <source>
        <strain evidence="12 13">RN42</strain>
    </source>
</reference>
<dbReference type="Pfam" id="PF01423">
    <property type="entry name" value="LSM"/>
    <property type="match status" value="1"/>
</dbReference>
<dbReference type="Proteomes" id="UP000275078">
    <property type="component" value="Unassembled WGS sequence"/>
</dbReference>
<keyword evidence="4 10" id="KW-0747">Spliceosome</keyword>
<evidence type="ECO:0000256" key="6">
    <source>
        <dbReference type="ARBA" id="ARBA00023187"/>
    </source>
</evidence>
<evidence type="ECO:0000259" key="11">
    <source>
        <dbReference type="PROSITE" id="PS52002"/>
    </source>
</evidence>
<proteinExistence type="inferred from homology"/>
<dbReference type="GO" id="GO:0003723">
    <property type="term" value="F:RNA binding"/>
    <property type="evidence" value="ECO:0007669"/>
    <property type="project" value="UniProtKB-UniRule"/>
</dbReference>
<keyword evidence="6 10" id="KW-0508">mRNA splicing</keyword>
<dbReference type="PANTHER" id="PTHR11021:SF0">
    <property type="entry name" value="SMALL NUCLEAR RIBONUCLEOPROTEIN F"/>
    <property type="match status" value="1"/>
</dbReference>
<dbReference type="GO" id="GO:0005685">
    <property type="term" value="C:U1 snRNP"/>
    <property type="evidence" value="ECO:0007669"/>
    <property type="project" value="TreeGrafter"/>
</dbReference>